<evidence type="ECO:0000313" key="1">
    <source>
        <dbReference type="EMBL" id="EJZ58904.1"/>
    </source>
</evidence>
<dbReference type="Proteomes" id="UP000006045">
    <property type="component" value="Chromosome"/>
</dbReference>
<protein>
    <submittedName>
        <fullName evidence="1">Uncharacterized protein</fullName>
    </submittedName>
</protein>
<evidence type="ECO:0000313" key="2">
    <source>
        <dbReference type="Proteomes" id="UP000006045"/>
    </source>
</evidence>
<reference evidence="1 2" key="1">
    <citation type="submission" date="2012-08" db="EMBL/GenBank/DDBJ databases">
        <title>The genome of cave-isolated P. fluorescens strain R124 demonstrates phenotypic adaptation to the mineral environment.</title>
        <authorList>
            <person name="Barton M.D."/>
            <person name="Petronio M."/>
            <person name="Giarrizzo J.G."/>
            <person name="Bowling B.V."/>
            <person name="Barton H.A."/>
        </authorList>
    </citation>
    <scope>NUCLEOTIDE SEQUENCE [LARGE SCALE GENOMIC DNA]</scope>
    <source>
        <strain evidence="1 2">R124</strain>
    </source>
</reference>
<dbReference type="EMBL" id="CM001561">
    <property type="protein sequence ID" value="EJZ58904.1"/>
    <property type="molecule type" value="Genomic_DNA"/>
</dbReference>
<accession>A0A7U9CPY2</accession>
<organism evidence="1 2">
    <name type="scientific">Pseudomonas fluorescens R124</name>
    <dbReference type="NCBI Taxonomy" id="743713"/>
    <lineage>
        <taxon>Bacteria</taxon>
        <taxon>Pseudomonadati</taxon>
        <taxon>Pseudomonadota</taxon>
        <taxon>Gammaproteobacteria</taxon>
        <taxon>Pseudomonadales</taxon>
        <taxon>Pseudomonadaceae</taxon>
        <taxon>Pseudomonas</taxon>
    </lineage>
</organism>
<name>A0A7U9CPY2_PSEFL</name>
<proteinExistence type="predicted"/>
<gene>
    <name evidence="1" type="ORF">I1A_003235</name>
</gene>
<sequence>MAGVRARGNFYLYGYTDKNVAGNDRYYRDGAGDYREIEWHRACRAWQVRRAFKKRE</sequence>
<dbReference type="AlphaFoldDB" id="A0A7U9CPY2"/>